<evidence type="ECO:0000256" key="3">
    <source>
        <dbReference type="ARBA" id="ARBA00022729"/>
    </source>
</evidence>
<evidence type="ECO:0000313" key="4">
    <source>
        <dbReference type="EMBL" id="MCX7571565.1"/>
    </source>
</evidence>
<dbReference type="PIRSF" id="PIRSF004846">
    <property type="entry name" value="ModA"/>
    <property type="match status" value="1"/>
</dbReference>
<comment type="caution">
    <text evidence="4">The sequence shown here is derived from an EMBL/GenBank/DDBJ whole genome shotgun (WGS) entry which is preliminary data.</text>
</comment>
<sequence length="260" mass="28002">MSKGAGQMFAALALAVLTAACSDSSEEKTEIILSAAASLGQPLGQIRADFEREYPKLRLTIHLGSSGALQKQIEQGAPADLFWSAGVAQMDALEKKGLLLDGTRRDAAGNELVLVLPKAEESDVITFKSLGEAKVQKIAVGTPETVPAGQYAQQTLETLNVWDSVKSRAVWTKDVTQVLTYVERGDVQAGIVYRSDAQGSDKVRVVATAPEGSHQPIIYPLAGIKATRHPDAVRETIRYLTGPHAQEILQKHGFKKAEDR</sequence>
<dbReference type="Gene3D" id="3.40.190.10">
    <property type="entry name" value="Periplasmic binding protein-like II"/>
    <property type="match status" value="2"/>
</dbReference>
<keyword evidence="3" id="KW-0732">Signal</keyword>
<reference evidence="4 5" key="1">
    <citation type="submission" date="2022-11" db="EMBL/GenBank/DDBJ databases">
        <title>Study of microbial diversity in lake waters.</title>
        <authorList>
            <person name="Zhang J."/>
        </authorList>
    </citation>
    <scope>NUCLEOTIDE SEQUENCE [LARGE SCALE GENOMIC DNA]</scope>
    <source>
        <strain evidence="4 5">DT12</strain>
    </source>
</reference>
<comment type="similarity">
    <text evidence="1">Belongs to the bacterial solute-binding protein ModA family.</text>
</comment>
<organism evidence="4 5">
    <name type="scientific">Tumebacillus lacus</name>
    <dbReference type="NCBI Taxonomy" id="2995335"/>
    <lineage>
        <taxon>Bacteria</taxon>
        <taxon>Bacillati</taxon>
        <taxon>Bacillota</taxon>
        <taxon>Bacilli</taxon>
        <taxon>Bacillales</taxon>
        <taxon>Alicyclobacillaceae</taxon>
        <taxon>Tumebacillus</taxon>
    </lineage>
</organism>
<dbReference type="PANTHER" id="PTHR30632:SF0">
    <property type="entry name" value="SULFATE-BINDING PROTEIN"/>
    <property type="match status" value="1"/>
</dbReference>
<dbReference type="PANTHER" id="PTHR30632">
    <property type="entry name" value="MOLYBDATE-BINDING PERIPLASMIC PROTEIN"/>
    <property type="match status" value="1"/>
</dbReference>
<dbReference type="InterPro" id="IPR041879">
    <property type="entry name" value="YvgL-like_PBP2"/>
</dbReference>
<gene>
    <name evidence="4" type="primary">modA</name>
    <name evidence="4" type="ORF">OS242_16575</name>
</gene>
<dbReference type="NCBIfam" id="TIGR01256">
    <property type="entry name" value="modA"/>
    <property type="match status" value="1"/>
</dbReference>
<keyword evidence="2" id="KW-0479">Metal-binding</keyword>
<dbReference type="SUPFAM" id="SSF53850">
    <property type="entry name" value="Periplasmic binding protein-like II"/>
    <property type="match status" value="1"/>
</dbReference>
<name>A0ABT3X3U7_9BACL</name>
<dbReference type="RefSeq" id="WP_267152812.1">
    <property type="nucleotide sequence ID" value="NZ_JAPMLT010000011.1"/>
</dbReference>
<protein>
    <submittedName>
        <fullName evidence="4">Molybdate ABC transporter substrate-binding protein</fullName>
    </submittedName>
</protein>
<dbReference type="InterPro" id="IPR005950">
    <property type="entry name" value="ModA"/>
</dbReference>
<dbReference type="Pfam" id="PF13531">
    <property type="entry name" value="SBP_bac_11"/>
    <property type="match status" value="1"/>
</dbReference>
<dbReference type="CDD" id="cd13537">
    <property type="entry name" value="PBP2_YvgL_like"/>
    <property type="match status" value="1"/>
</dbReference>
<proteinExistence type="inferred from homology"/>
<dbReference type="PROSITE" id="PS51257">
    <property type="entry name" value="PROKAR_LIPOPROTEIN"/>
    <property type="match status" value="1"/>
</dbReference>
<evidence type="ECO:0000313" key="5">
    <source>
        <dbReference type="Proteomes" id="UP001208017"/>
    </source>
</evidence>
<keyword evidence="5" id="KW-1185">Reference proteome</keyword>
<evidence type="ECO:0000256" key="1">
    <source>
        <dbReference type="ARBA" id="ARBA00009175"/>
    </source>
</evidence>
<dbReference type="EMBL" id="JAPMLT010000011">
    <property type="protein sequence ID" value="MCX7571565.1"/>
    <property type="molecule type" value="Genomic_DNA"/>
</dbReference>
<dbReference type="InterPro" id="IPR050682">
    <property type="entry name" value="ModA/WtpA"/>
</dbReference>
<accession>A0ABT3X3U7</accession>
<dbReference type="Proteomes" id="UP001208017">
    <property type="component" value="Unassembled WGS sequence"/>
</dbReference>
<evidence type="ECO:0000256" key="2">
    <source>
        <dbReference type="ARBA" id="ARBA00022723"/>
    </source>
</evidence>